<evidence type="ECO:0000313" key="2">
    <source>
        <dbReference type="Proteomes" id="UP000252040"/>
    </source>
</evidence>
<dbReference type="KEGG" id="nasi:112399506"/>
<feature type="region of interest" description="Disordered" evidence="1">
    <location>
        <begin position="26"/>
        <end position="56"/>
    </location>
</feature>
<sequence>MGNSQCICGRELVLSNTGHQRQLSFPQQRGWPHHDSISSSAAVPANRSISPSVPWPHKRFRPEARLGNLSTTRCSSGPHTWLAQQAQQMSNKCVYRFRGAPAVADGESSFLGVWHRCIRFFTKEPTILILAPRPRKPTPPAVGAQSLNHWIARMDHPPADLGAENQSIFFSKTEGVLEGRKQPCTLCRVLRLQLKETLGNSLNMKLHGHFGTEEADSDELSLPDCSSASG</sequence>
<dbReference type="Proteomes" id="UP000252040">
    <property type="component" value="Unplaced"/>
</dbReference>
<reference evidence="3 4" key="1">
    <citation type="submission" date="2025-04" db="UniProtKB">
        <authorList>
            <consortium name="RefSeq"/>
        </authorList>
    </citation>
    <scope>IDENTIFICATION</scope>
    <source>
        <tissue evidence="3 4">Meat</tissue>
    </source>
</reference>
<dbReference type="RefSeq" id="XP_024600480.1">
    <property type="nucleotide sequence ID" value="XM_024744712.1"/>
</dbReference>
<dbReference type="AlphaFoldDB" id="A0A341BE25"/>
<proteinExistence type="predicted"/>
<accession>A0A341BE25</accession>
<protein>
    <submittedName>
        <fullName evidence="3 4">Uncharacterized protein LOC112399506 isoform X1</fullName>
    </submittedName>
</protein>
<evidence type="ECO:0000313" key="4">
    <source>
        <dbReference type="RefSeq" id="XP_024600480.1"/>
    </source>
</evidence>
<evidence type="ECO:0000313" key="5">
    <source>
        <dbReference type="RefSeq" id="XP_024600481.1"/>
    </source>
</evidence>
<gene>
    <name evidence="3 4 5" type="primary">LOC112399506</name>
</gene>
<organism evidence="2 3">
    <name type="scientific">Neophocaena asiaeorientalis asiaeorientalis</name>
    <name type="common">Yangtze finless porpoise</name>
    <name type="synonym">Neophocaena phocaenoides subsp. asiaeorientalis</name>
    <dbReference type="NCBI Taxonomy" id="1706337"/>
    <lineage>
        <taxon>Eukaryota</taxon>
        <taxon>Metazoa</taxon>
        <taxon>Chordata</taxon>
        <taxon>Craniata</taxon>
        <taxon>Vertebrata</taxon>
        <taxon>Euteleostomi</taxon>
        <taxon>Mammalia</taxon>
        <taxon>Eutheria</taxon>
        <taxon>Laurasiatheria</taxon>
        <taxon>Artiodactyla</taxon>
        <taxon>Whippomorpha</taxon>
        <taxon>Cetacea</taxon>
        <taxon>Odontoceti</taxon>
        <taxon>Phocoenidae</taxon>
        <taxon>Neophocaena</taxon>
    </lineage>
</organism>
<dbReference type="RefSeq" id="XP_024600481.1">
    <property type="nucleotide sequence ID" value="XM_024744713.1"/>
</dbReference>
<evidence type="ECO:0000256" key="1">
    <source>
        <dbReference type="SAM" id="MobiDB-lite"/>
    </source>
</evidence>
<evidence type="ECO:0000313" key="3">
    <source>
        <dbReference type="RefSeq" id="XP_024600479.1"/>
    </source>
</evidence>
<feature type="compositionally biased region" description="Polar residues" evidence="1">
    <location>
        <begin position="37"/>
        <end position="51"/>
    </location>
</feature>
<dbReference type="GeneID" id="112399506"/>
<keyword evidence="2" id="KW-1185">Reference proteome</keyword>
<name>A0A341BE25_NEOAA</name>
<dbReference type="RefSeq" id="XP_024600479.1">
    <property type="nucleotide sequence ID" value="XM_024744711.1"/>
</dbReference>